<dbReference type="RefSeq" id="WP_303283392.1">
    <property type="nucleotide sequence ID" value="NZ_BAABCZ010000004.1"/>
</dbReference>
<keyword evidence="1" id="KW-0472">Membrane</keyword>
<evidence type="ECO:0000313" key="3">
    <source>
        <dbReference type="Proteomes" id="UP001176891"/>
    </source>
</evidence>
<name>A0ABT8X449_9FLAO</name>
<sequence length="473" mass="52030">MTKHKHNNISRRKFLGQSCAALGYTTIFSSLINLKAMAATAMNNSSTISIGGDYKALVCLNLGGGNDSFNMLIPRGNNEYSEYATTRSNLAIPQNQILPINPNTSDGRSFGLHPSIPNMQQLFESNNLAFLSNVGTLIEPSTKLDIQNKVVKTPLGLFSHSDQTQQWQTGRPHERTNIGWGGRIADLVQSMNSNENISMNVSLGGSNTFQRGNQIIPYAIRTSGSIGIDRYGRDNIYDRLRTQAINSMLDRDYQDIFKNTYKNTIKTSNDSGLQFQEAVDGIPEFSTIMPEENRLAEKLRMVAKTIASRDTLGFSRQTFFVDAGGWDHHDELLVNQANRLAEVDAALQYFNSVMAELNTTDCVTLFSISDFGRTLTSNGNGTDHAWGGNAFMMGGAVQGKEIYGDYPVLALGSDVDLRKKGVLIPSTPADLYMAELALWFGVPASDLTTIFPNLSNFYDTNSGTPPIGFMNMI</sequence>
<keyword evidence="1" id="KW-0812">Transmembrane</keyword>
<evidence type="ECO:0000256" key="1">
    <source>
        <dbReference type="SAM" id="Phobius"/>
    </source>
</evidence>
<organism evidence="2 3">
    <name type="scientific">Flavivirga amylovorans</name>
    <dbReference type="NCBI Taxonomy" id="870486"/>
    <lineage>
        <taxon>Bacteria</taxon>
        <taxon>Pseudomonadati</taxon>
        <taxon>Bacteroidota</taxon>
        <taxon>Flavobacteriia</taxon>
        <taxon>Flavobacteriales</taxon>
        <taxon>Flavobacteriaceae</taxon>
        <taxon>Flavivirga</taxon>
    </lineage>
</organism>
<dbReference type="InterPro" id="IPR010869">
    <property type="entry name" value="DUF1501"/>
</dbReference>
<dbReference type="Pfam" id="PF07394">
    <property type="entry name" value="DUF1501"/>
    <property type="match status" value="1"/>
</dbReference>
<dbReference type="Proteomes" id="UP001176891">
    <property type="component" value="Unassembled WGS sequence"/>
</dbReference>
<gene>
    <name evidence="2" type="ORF">Q4Q39_15115</name>
</gene>
<comment type="caution">
    <text evidence="2">The sequence shown here is derived from an EMBL/GenBank/DDBJ whole genome shotgun (WGS) entry which is preliminary data.</text>
</comment>
<evidence type="ECO:0000313" key="2">
    <source>
        <dbReference type="EMBL" id="MDO5988741.1"/>
    </source>
</evidence>
<protein>
    <submittedName>
        <fullName evidence="2">DUF1501 domain-containing protein</fullName>
    </submittedName>
</protein>
<dbReference type="PANTHER" id="PTHR43737">
    <property type="entry name" value="BLL7424 PROTEIN"/>
    <property type="match status" value="1"/>
</dbReference>
<accession>A0ABT8X449</accession>
<proteinExistence type="predicted"/>
<keyword evidence="1" id="KW-1133">Transmembrane helix</keyword>
<keyword evidence="3" id="KW-1185">Reference proteome</keyword>
<dbReference type="PANTHER" id="PTHR43737:SF1">
    <property type="entry name" value="DUF1501 DOMAIN-CONTAINING PROTEIN"/>
    <property type="match status" value="1"/>
</dbReference>
<dbReference type="InterPro" id="IPR006311">
    <property type="entry name" value="TAT_signal"/>
</dbReference>
<reference evidence="2" key="1">
    <citation type="submission" date="2023-07" db="EMBL/GenBank/DDBJ databases">
        <title>Two novel species in the genus Flavivirga.</title>
        <authorList>
            <person name="Kwon K."/>
        </authorList>
    </citation>
    <scope>NUCLEOTIDE SEQUENCE</scope>
    <source>
        <strain evidence="2">KACC 14157</strain>
    </source>
</reference>
<dbReference type="PROSITE" id="PS51318">
    <property type="entry name" value="TAT"/>
    <property type="match status" value="1"/>
</dbReference>
<feature type="transmembrane region" description="Helical" evidence="1">
    <location>
        <begin position="21"/>
        <end position="42"/>
    </location>
</feature>
<dbReference type="EMBL" id="JAUOEM010000005">
    <property type="protein sequence ID" value="MDO5988741.1"/>
    <property type="molecule type" value="Genomic_DNA"/>
</dbReference>